<proteinExistence type="predicted"/>
<evidence type="ECO:0000313" key="2">
    <source>
        <dbReference type="Proteomes" id="UP000182057"/>
    </source>
</evidence>
<sequence>MQSLFKQARERHLAATKKNVYFCTEIPEEMMRHRYFAGSLELPKWNSGWES</sequence>
<evidence type="ECO:0000313" key="1">
    <source>
        <dbReference type="EMBL" id="SCQ18720.1"/>
    </source>
</evidence>
<organism evidence="1 2">
    <name type="scientific">Tannerella forsythia</name>
    <name type="common">Bacteroides forsythus</name>
    <dbReference type="NCBI Taxonomy" id="28112"/>
    <lineage>
        <taxon>Bacteria</taxon>
        <taxon>Pseudomonadati</taxon>
        <taxon>Bacteroidota</taxon>
        <taxon>Bacteroidia</taxon>
        <taxon>Bacteroidales</taxon>
        <taxon>Tannerellaceae</taxon>
        <taxon>Tannerella</taxon>
    </lineage>
</organism>
<reference evidence="1 2" key="1">
    <citation type="submission" date="2016-09" db="EMBL/GenBank/DDBJ databases">
        <authorList>
            <person name="Capua I."/>
            <person name="De Benedictis P."/>
            <person name="Joannis T."/>
            <person name="Lombin L.H."/>
            <person name="Cattoli G."/>
        </authorList>
    </citation>
    <scope>NUCLEOTIDE SEQUENCE [LARGE SCALE GENOMIC DNA]</scope>
    <source>
        <strain evidence="1 2">UB20</strain>
    </source>
</reference>
<accession>A0A1D3UF61</accession>
<dbReference type="Proteomes" id="UP000182057">
    <property type="component" value="Unassembled WGS sequence"/>
</dbReference>
<protein>
    <submittedName>
        <fullName evidence="1">Uncharacterized protein</fullName>
    </submittedName>
</protein>
<dbReference type="AlphaFoldDB" id="A0A1D3UF61"/>
<name>A0A1D3UF61_TANFO</name>
<dbReference type="EMBL" id="FMMM01000021">
    <property type="protein sequence ID" value="SCQ18720.1"/>
    <property type="molecule type" value="Genomic_DNA"/>
</dbReference>
<gene>
    <name evidence="1" type="ORF">TFUB20_00441</name>
</gene>